<dbReference type="HOGENOM" id="CLU_154020_0_0_1"/>
<evidence type="ECO:0000313" key="2">
    <source>
        <dbReference type="Proteomes" id="UP000054477"/>
    </source>
</evidence>
<dbReference type="EMBL" id="KN839036">
    <property type="protein sequence ID" value="KIJ91222.1"/>
    <property type="molecule type" value="Genomic_DNA"/>
</dbReference>
<evidence type="ECO:0000313" key="1">
    <source>
        <dbReference type="EMBL" id="KIJ91222.1"/>
    </source>
</evidence>
<organism evidence="1 2">
    <name type="scientific">Laccaria amethystina LaAM-08-1</name>
    <dbReference type="NCBI Taxonomy" id="1095629"/>
    <lineage>
        <taxon>Eukaryota</taxon>
        <taxon>Fungi</taxon>
        <taxon>Dikarya</taxon>
        <taxon>Basidiomycota</taxon>
        <taxon>Agaricomycotina</taxon>
        <taxon>Agaricomycetes</taxon>
        <taxon>Agaricomycetidae</taxon>
        <taxon>Agaricales</taxon>
        <taxon>Agaricineae</taxon>
        <taxon>Hydnangiaceae</taxon>
        <taxon>Laccaria</taxon>
    </lineage>
</organism>
<feature type="non-terminal residue" evidence="1">
    <location>
        <position position="1"/>
    </location>
</feature>
<gene>
    <name evidence="1" type="ORF">K443DRAFT_74641</name>
</gene>
<dbReference type="AlphaFoldDB" id="A0A0C9X3V3"/>
<reference evidence="1 2" key="1">
    <citation type="submission" date="2014-04" db="EMBL/GenBank/DDBJ databases">
        <authorList>
            <consortium name="DOE Joint Genome Institute"/>
            <person name="Kuo A."/>
            <person name="Kohler A."/>
            <person name="Nagy L.G."/>
            <person name="Floudas D."/>
            <person name="Copeland A."/>
            <person name="Barry K.W."/>
            <person name="Cichocki N."/>
            <person name="Veneault-Fourrey C."/>
            <person name="LaButti K."/>
            <person name="Lindquist E.A."/>
            <person name="Lipzen A."/>
            <person name="Lundell T."/>
            <person name="Morin E."/>
            <person name="Murat C."/>
            <person name="Sun H."/>
            <person name="Tunlid A."/>
            <person name="Henrissat B."/>
            <person name="Grigoriev I.V."/>
            <person name="Hibbett D.S."/>
            <person name="Martin F."/>
            <person name="Nordberg H.P."/>
            <person name="Cantor M.N."/>
            <person name="Hua S.X."/>
        </authorList>
    </citation>
    <scope>NUCLEOTIDE SEQUENCE [LARGE SCALE GENOMIC DNA]</scope>
    <source>
        <strain evidence="1 2">LaAM-08-1</strain>
    </source>
</reference>
<dbReference type="Proteomes" id="UP000054477">
    <property type="component" value="Unassembled WGS sequence"/>
</dbReference>
<keyword evidence="2" id="KW-1185">Reference proteome</keyword>
<name>A0A0C9X3V3_9AGAR</name>
<accession>A0A0C9X3V3</accession>
<sequence>VLPEDSQNMATSFYASSSGTVSHYPPDGKEFMRKNGPIDQQYLVPDADLIILERRDACFYYIYCLQNPHLHVELNELMPDASKYINETWVYIVHTSPEQQKQSFQFEETLSVPIAPDSLMNEI</sequence>
<feature type="non-terminal residue" evidence="1">
    <location>
        <position position="123"/>
    </location>
</feature>
<reference evidence="2" key="2">
    <citation type="submission" date="2015-01" db="EMBL/GenBank/DDBJ databases">
        <title>Evolutionary Origins and Diversification of the Mycorrhizal Mutualists.</title>
        <authorList>
            <consortium name="DOE Joint Genome Institute"/>
            <consortium name="Mycorrhizal Genomics Consortium"/>
            <person name="Kohler A."/>
            <person name="Kuo A."/>
            <person name="Nagy L.G."/>
            <person name="Floudas D."/>
            <person name="Copeland A."/>
            <person name="Barry K.W."/>
            <person name="Cichocki N."/>
            <person name="Veneault-Fourrey C."/>
            <person name="LaButti K."/>
            <person name="Lindquist E.A."/>
            <person name="Lipzen A."/>
            <person name="Lundell T."/>
            <person name="Morin E."/>
            <person name="Murat C."/>
            <person name="Riley R."/>
            <person name="Ohm R."/>
            <person name="Sun H."/>
            <person name="Tunlid A."/>
            <person name="Henrissat B."/>
            <person name="Grigoriev I.V."/>
            <person name="Hibbett D.S."/>
            <person name="Martin F."/>
        </authorList>
    </citation>
    <scope>NUCLEOTIDE SEQUENCE [LARGE SCALE GENOMIC DNA]</scope>
    <source>
        <strain evidence="2">LaAM-08-1</strain>
    </source>
</reference>
<protein>
    <submittedName>
        <fullName evidence="1">Uncharacterized protein</fullName>
    </submittedName>
</protein>
<dbReference type="OrthoDB" id="3098768at2759"/>
<proteinExistence type="predicted"/>